<name>A0ABP5H922_9ACTN</name>
<sequence>MRLANSAHTDQPWLIHGIAPDFRLEDVWALPTPGGPDGFATLVAVLENSDFEKDASLPARALWWLRWKLGALLGLDRHADGLDARVQSLRDRLPADLRAAADAHTKEDRSPFTFLYQVGDEGAAEIANRTMHGVLHLSWVPDGEGGWRGQMAVLVKPNGRFGTLYMAAIKPFRYLIVYPALLRSWERRWSAASPQP</sequence>
<accession>A0ABP5H922</accession>
<comment type="caution">
    <text evidence="1">The sequence shown here is derived from an EMBL/GenBank/DDBJ whole genome shotgun (WGS) entry which is preliminary data.</text>
</comment>
<protein>
    <recommendedName>
        <fullName evidence="3">DUF2867 domain-containing protein</fullName>
    </recommendedName>
</protein>
<dbReference type="EMBL" id="BAAAQN010000105">
    <property type="protein sequence ID" value="GAA2065832.1"/>
    <property type="molecule type" value="Genomic_DNA"/>
</dbReference>
<gene>
    <name evidence="1" type="ORF">GCM10009839_91890</name>
</gene>
<dbReference type="Proteomes" id="UP001500751">
    <property type="component" value="Unassembled WGS sequence"/>
</dbReference>
<dbReference type="RefSeq" id="WP_344672083.1">
    <property type="nucleotide sequence ID" value="NZ_BAAAQN010000105.1"/>
</dbReference>
<reference evidence="2" key="1">
    <citation type="journal article" date="2019" name="Int. J. Syst. Evol. Microbiol.">
        <title>The Global Catalogue of Microorganisms (GCM) 10K type strain sequencing project: providing services to taxonomists for standard genome sequencing and annotation.</title>
        <authorList>
            <consortium name="The Broad Institute Genomics Platform"/>
            <consortium name="The Broad Institute Genome Sequencing Center for Infectious Disease"/>
            <person name="Wu L."/>
            <person name="Ma J."/>
        </authorList>
    </citation>
    <scope>NUCLEOTIDE SEQUENCE [LARGE SCALE GENOMIC DNA]</scope>
    <source>
        <strain evidence="2">JCM 16014</strain>
    </source>
</reference>
<evidence type="ECO:0000313" key="1">
    <source>
        <dbReference type="EMBL" id="GAA2065832.1"/>
    </source>
</evidence>
<keyword evidence="2" id="KW-1185">Reference proteome</keyword>
<organism evidence="1 2">
    <name type="scientific">Catenulispora yoronensis</name>
    <dbReference type="NCBI Taxonomy" id="450799"/>
    <lineage>
        <taxon>Bacteria</taxon>
        <taxon>Bacillati</taxon>
        <taxon>Actinomycetota</taxon>
        <taxon>Actinomycetes</taxon>
        <taxon>Catenulisporales</taxon>
        <taxon>Catenulisporaceae</taxon>
        <taxon>Catenulispora</taxon>
    </lineage>
</organism>
<proteinExistence type="predicted"/>
<dbReference type="InterPro" id="IPR021295">
    <property type="entry name" value="DUF2867"/>
</dbReference>
<dbReference type="Pfam" id="PF11066">
    <property type="entry name" value="DUF2867"/>
    <property type="match status" value="1"/>
</dbReference>
<evidence type="ECO:0000313" key="2">
    <source>
        <dbReference type="Proteomes" id="UP001500751"/>
    </source>
</evidence>
<evidence type="ECO:0008006" key="3">
    <source>
        <dbReference type="Google" id="ProtNLM"/>
    </source>
</evidence>